<proteinExistence type="predicted"/>
<organism evidence="1 2">
    <name type="scientific">Elizabethkingia bruuniana</name>
    <dbReference type="NCBI Taxonomy" id="1756149"/>
    <lineage>
        <taxon>Bacteria</taxon>
        <taxon>Pseudomonadati</taxon>
        <taxon>Bacteroidota</taxon>
        <taxon>Flavobacteriia</taxon>
        <taxon>Flavobacteriales</taxon>
        <taxon>Weeksellaceae</taxon>
        <taxon>Elizabethkingia</taxon>
    </lineage>
</organism>
<dbReference type="EMBL" id="CP067018">
    <property type="protein sequence ID" value="QQN59790.1"/>
    <property type="molecule type" value="Genomic_DNA"/>
</dbReference>
<protein>
    <submittedName>
        <fullName evidence="1">Uncharacterized protein</fullName>
    </submittedName>
</protein>
<accession>A0A7T7V0V2</accession>
<evidence type="ECO:0000313" key="2">
    <source>
        <dbReference type="Proteomes" id="UP000595426"/>
    </source>
</evidence>
<gene>
    <name evidence="1" type="ORF">I6H88_04185</name>
</gene>
<evidence type="ECO:0000313" key="1">
    <source>
        <dbReference type="EMBL" id="QQN59790.1"/>
    </source>
</evidence>
<name>A0A7T7V0V2_9FLAO</name>
<dbReference type="GeneID" id="93134066"/>
<dbReference type="KEGG" id="egm:AYC65_14195"/>
<keyword evidence="2" id="KW-1185">Reference proteome</keyword>
<dbReference type="RefSeq" id="WP_052114748.1">
    <property type="nucleotide sequence ID" value="NZ_CBCSDR010000006.1"/>
</dbReference>
<dbReference type="AlphaFoldDB" id="A0A7T7V0V2"/>
<sequence>MKKKQNTHTQNFLKKMEERKSVFSPSLDVIGVEMECGIASSPTMVLPGTFNGDTDQVLAD</sequence>
<dbReference type="Proteomes" id="UP000595426">
    <property type="component" value="Chromosome"/>
</dbReference>
<reference evidence="1 2" key="1">
    <citation type="submission" date="2020-12" db="EMBL/GenBank/DDBJ databases">
        <title>FDA dAtabase for Regulatory Grade micrObial Sequences (FDA-ARGOS): Supporting development and validation of Infectious Disease Dx tests.</title>
        <authorList>
            <person name="Kerrigan L."/>
            <person name="Long C."/>
            <person name="Tallon L."/>
            <person name="Sadzewicz L."/>
            <person name="Zhao X."/>
            <person name="Boylan J."/>
            <person name="Ott S."/>
            <person name="Bowen H."/>
            <person name="Vavikolanu K."/>
            <person name="Mehta A."/>
            <person name="Aluvathingal J."/>
            <person name="Nadendla S."/>
            <person name="Yan Y."/>
            <person name="Sichtig H."/>
        </authorList>
    </citation>
    <scope>NUCLEOTIDE SEQUENCE [LARGE SCALE GENOMIC DNA]</scope>
    <source>
        <strain evidence="1 2">FDAARGOS_1031</strain>
    </source>
</reference>